<accession>A0A371CND7</accession>
<dbReference type="OrthoDB" id="2740224at2759"/>
<proteinExistence type="predicted"/>
<keyword evidence="2" id="KW-1185">Reference proteome</keyword>
<organism evidence="1 2">
    <name type="scientific">Lentinus brumalis</name>
    <dbReference type="NCBI Taxonomy" id="2498619"/>
    <lineage>
        <taxon>Eukaryota</taxon>
        <taxon>Fungi</taxon>
        <taxon>Dikarya</taxon>
        <taxon>Basidiomycota</taxon>
        <taxon>Agaricomycotina</taxon>
        <taxon>Agaricomycetes</taxon>
        <taxon>Polyporales</taxon>
        <taxon>Polyporaceae</taxon>
        <taxon>Lentinus</taxon>
    </lineage>
</organism>
<protein>
    <submittedName>
        <fullName evidence="1">Uncharacterized protein</fullName>
    </submittedName>
</protein>
<dbReference type="AlphaFoldDB" id="A0A371CND7"/>
<evidence type="ECO:0000313" key="2">
    <source>
        <dbReference type="Proteomes" id="UP000256964"/>
    </source>
</evidence>
<dbReference type="Proteomes" id="UP000256964">
    <property type="component" value="Unassembled WGS sequence"/>
</dbReference>
<dbReference type="EMBL" id="KZ857501">
    <property type="protein sequence ID" value="RDX41810.1"/>
    <property type="molecule type" value="Genomic_DNA"/>
</dbReference>
<sequence length="169" mass="18623">MADFDDQMILEVLVPHIEIKINWPGYDNYELNFTSKVRLSEPGGGEVSCKGELAMAVARAYDLFLKNAPSIMEPTPSVNDAPFVIKANDLSQLYKIENLALVSLFLEKGDRPGVLHTTVELLDRRIPPGLAAFPLAYHPRQYGLHEAGAAETMARAWSAVSGPHHTPVQ</sequence>
<reference evidence="1 2" key="1">
    <citation type="journal article" date="2018" name="Biotechnol. Biofuels">
        <title>Integrative visual omics of the white-rot fungus Polyporus brumalis exposes the biotechnological potential of its oxidative enzymes for delignifying raw plant biomass.</title>
        <authorList>
            <person name="Miyauchi S."/>
            <person name="Rancon A."/>
            <person name="Drula E."/>
            <person name="Hage H."/>
            <person name="Chaduli D."/>
            <person name="Favel A."/>
            <person name="Grisel S."/>
            <person name="Henrissat B."/>
            <person name="Herpoel-Gimbert I."/>
            <person name="Ruiz-Duenas F.J."/>
            <person name="Chevret D."/>
            <person name="Hainaut M."/>
            <person name="Lin J."/>
            <person name="Wang M."/>
            <person name="Pangilinan J."/>
            <person name="Lipzen A."/>
            <person name="Lesage-Meessen L."/>
            <person name="Navarro D."/>
            <person name="Riley R."/>
            <person name="Grigoriev I.V."/>
            <person name="Zhou S."/>
            <person name="Raouche S."/>
            <person name="Rosso M.N."/>
        </authorList>
    </citation>
    <scope>NUCLEOTIDE SEQUENCE [LARGE SCALE GENOMIC DNA]</scope>
    <source>
        <strain evidence="1 2">BRFM 1820</strain>
    </source>
</reference>
<name>A0A371CND7_9APHY</name>
<gene>
    <name evidence="1" type="ORF">OH76DRAFT_181778</name>
</gene>
<evidence type="ECO:0000313" key="1">
    <source>
        <dbReference type="EMBL" id="RDX41810.1"/>
    </source>
</evidence>